<accession>A0ABS4U972</accession>
<keyword evidence="2" id="KW-1185">Reference proteome</keyword>
<gene>
    <name evidence="1" type="ORF">JOF33_001778</name>
</gene>
<name>A0ABS4U972_9CORY</name>
<dbReference type="RefSeq" id="WP_209653659.1">
    <property type="nucleotide sequence ID" value="NZ_CP047357.1"/>
</dbReference>
<organism evidence="1 2">
    <name type="scientific">Corynebacterium freneyi</name>
    <dbReference type="NCBI Taxonomy" id="134034"/>
    <lineage>
        <taxon>Bacteria</taxon>
        <taxon>Bacillati</taxon>
        <taxon>Actinomycetota</taxon>
        <taxon>Actinomycetes</taxon>
        <taxon>Mycobacteriales</taxon>
        <taxon>Corynebacteriaceae</taxon>
        <taxon>Corynebacterium</taxon>
    </lineage>
</organism>
<evidence type="ECO:0000313" key="2">
    <source>
        <dbReference type="Proteomes" id="UP001519305"/>
    </source>
</evidence>
<protein>
    <submittedName>
        <fullName evidence="1">Uncharacterized protein</fullName>
    </submittedName>
</protein>
<comment type="caution">
    <text evidence="1">The sequence shown here is derived from an EMBL/GenBank/DDBJ whole genome shotgun (WGS) entry which is preliminary data.</text>
</comment>
<dbReference type="Proteomes" id="UP001519305">
    <property type="component" value="Unassembled WGS sequence"/>
</dbReference>
<sequence length="72" mass="8552">MTVIKAAVALHQAYEKRQQRRNPFYTPRRWEQLDDASQVEHLGIAEAVAHGRTQYQDKRIPTWVRDVIKEHL</sequence>
<proteinExistence type="predicted"/>
<evidence type="ECO:0000313" key="1">
    <source>
        <dbReference type="EMBL" id="MBP2333079.1"/>
    </source>
</evidence>
<reference evidence="1 2" key="1">
    <citation type="submission" date="2021-03" db="EMBL/GenBank/DDBJ databases">
        <title>Sequencing the genomes of 1000 actinobacteria strains.</title>
        <authorList>
            <person name="Klenk H.-P."/>
        </authorList>
    </citation>
    <scope>NUCLEOTIDE SEQUENCE [LARGE SCALE GENOMIC DNA]</scope>
    <source>
        <strain evidence="1 2">DSM 44506</strain>
    </source>
</reference>
<dbReference type="EMBL" id="JAGINY010000001">
    <property type="protein sequence ID" value="MBP2333079.1"/>
    <property type="molecule type" value="Genomic_DNA"/>
</dbReference>